<evidence type="ECO:0000313" key="10">
    <source>
        <dbReference type="Proteomes" id="UP000494105"/>
    </source>
</evidence>
<evidence type="ECO:0000256" key="2">
    <source>
        <dbReference type="ARBA" id="ARBA00022630"/>
    </source>
</evidence>
<dbReference type="AlphaFoldDB" id="A0A6S7CUQ0"/>
<dbReference type="SUPFAM" id="SSF51395">
    <property type="entry name" value="FMN-linked oxidoreductases"/>
    <property type="match status" value="1"/>
</dbReference>
<dbReference type="RefSeq" id="WP_175128501.1">
    <property type="nucleotide sequence ID" value="NZ_CADILD010000002.1"/>
</dbReference>
<dbReference type="InterPro" id="IPR013785">
    <property type="entry name" value="Aldolase_TIM"/>
</dbReference>
<dbReference type="GO" id="GO:0033720">
    <property type="term" value="F:(S)-mandelate dehydrogenase activity"/>
    <property type="evidence" value="ECO:0007669"/>
    <property type="project" value="UniProtKB-EC"/>
</dbReference>
<evidence type="ECO:0000256" key="7">
    <source>
        <dbReference type="PIRSR" id="PIRSR000138-2"/>
    </source>
</evidence>
<proteinExistence type="inferred from homology"/>
<dbReference type="PANTHER" id="PTHR10578">
    <property type="entry name" value="S -2-HYDROXY-ACID OXIDASE-RELATED"/>
    <property type="match status" value="1"/>
</dbReference>
<feature type="binding site" evidence="7">
    <location>
        <position position="29"/>
    </location>
    <ligand>
        <name>glyoxylate</name>
        <dbReference type="ChEBI" id="CHEBI:36655"/>
    </ligand>
</feature>
<dbReference type="InterPro" id="IPR000262">
    <property type="entry name" value="FMN-dep_DH"/>
</dbReference>
<feature type="binding site" evidence="7">
    <location>
        <begin position="312"/>
        <end position="316"/>
    </location>
    <ligand>
        <name>FMN</name>
        <dbReference type="ChEBI" id="CHEBI:58210"/>
    </ligand>
</feature>
<organism evidence="9 10">
    <name type="scientific">Achromobacter piechaudii</name>
    <dbReference type="NCBI Taxonomy" id="72556"/>
    <lineage>
        <taxon>Bacteria</taxon>
        <taxon>Pseudomonadati</taxon>
        <taxon>Pseudomonadota</taxon>
        <taxon>Betaproteobacteria</taxon>
        <taxon>Burkholderiales</taxon>
        <taxon>Alcaligenaceae</taxon>
        <taxon>Achromobacter</taxon>
    </lineage>
</organism>
<evidence type="ECO:0000256" key="1">
    <source>
        <dbReference type="ARBA" id="ARBA00001917"/>
    </source>
</evidence>
<gene>
    <name evidence="9" type="primary">mdlB_1</name>
    <name evidence="9" type="ORF">LMG1861_02438</name>
</gene>
<feature type="binding site" evidence="7">
    <location>
        <position position="285"/>
    </location>
    <ligand>
        <name>glyoxylate</name>
        <dbReference type="ChEBI" id="CHEBI:36655"/>
    </ligand>
</feature>
<dbReference type="PROSITE" id="PS00557">
    <property type="entry name" value="FMN_HYDROXY_ACID_DH_1"/>
    <property type="match status" value="1"/>
</dbReference>
<evidence type="ECO:0000259" key="8">
    <source>
        <dbReference type="PROSITE" id="PS51349"/>
    </source>
</evidence>
<comment type="similarity">
    <text evidence="5">Belongs to the FMN-dependent alpha-hydroxy acid dehydrogenase family.</text>
</comment>
<dbReference type="PROSITE" id="PS51349">
    <property type="entry name" value="FMN_HYDROXY_ACID_DH_2"/>
    <property type="match status" value="1"/>
</dbReference>
<dbReference type="PIRSF" id="PIRSF000138">
    <property type="entry name" value="Al-hdrx_acd_dh"/>
    <property type="match status" value="1"/>
</dbReference>
<dbReference type="InterPro" id="IPR012133">
    <property type="entry name" value="Alpha-hydoxy_acid_DH_FMN"/>
</dbReference>
<feature type="binding site" evidence="7">
    <location>
        <begin position="335"/>
        <end position="336"/>
    </location>
    <ligand>
        <name>FMN</name>
        <dbReference type="ChEBI" id="CHEBI:58210"/>
    </ligand>
</feature>
<protein>
    <submittedName>
        <fullName evidence="9">(S)-mandelate dehydrogenase</fullName>
        <ecNumber evidence="9">1.1.99.31</ecNumber>
    </submittedName>
</protein>
<feature type="binding site" evidence="7">
    <location>
        <position position="282"/>
    </location>
    <ligand>
        <name>glyoxylate</name>
        <dbReference type="ChEBI" id="CHEBI:36655"/>
    </ligand>
</feature>
<feature type="binding site" evidence="7">
    <location>
        <position position="280"/>
    </location>
    <ligand>
        <name>FMN</name>
        <dbReference type="ChEBI" id="CHEBI:58210"/>
    </ligand>
</feature>
<sequence>MSDPLRHLLGLQDFEAAARRRLPKPIYAYVSGAVEDGQSERGNRQAYAQYAFRPRVLVDVSQRNTRTTVLGRDYAAPVGVAPMGIAALSSYRGDIVLARAAADADVPCIMSGSSLIRLEEVMHAAPGTWFQAYLPGDDSQIAALIDRVAGAGVTTLVLTVDTPVAANRENNVRAGFSTPLRPSLGLAWQGLTHPRWLFGTFLRTLWRHGMPHFENNYATRGAPILSANVLRDFSDRGHLNWRHVAAIRRRWKGQMVIKGILHPDDARTARAQGMDGVIVSNHGGRQLDGSVSPLLALPDVVQAAGGMDVMLDSGVRRGSDVLKALALGARCVFVGRPFNYAATVAGQRGVARALSLIVEEVRRNMGMLGVVTLSQMTEDLLWRLPPQLDVADGADNAGG</sequence>
<feature type="binding site" evidence="7">
    <location>
        <position position="168"/>
    </location>
    <ligand>
        <name>glyoxylate</name>
        <dbReference type="ChEBI" id="CHEBI:36655"/>
    </ligand>
</feature>
<evidence type="ECO:0000256" key="3">
    <source>
        <dbReference type="ARBA" id="ARBA00022643"/>
    </source>
</evidence>
<dbReference type="CDD" id="cd02809">
    <property type="entry name" value="alpha_hydroxyacid_oxid_FMN"/>
    <property type="match status" value="1"/>
</dbReference>
<comment type="cofactor">
    <cofactor evidence="1">
        <name>FMN</name>
        <dbReference type="ChEBI" id="CHEBI:58210"/>
    </cofactor>
</comment>
<evidence type="ECO:0000256" key="5">
    <source>
        <dbReference type="ARBA" id="ARBA00024042"/>
    </source>
</evidence>
<reference evidence="9 10" key="1">
    <citation type="submission" date="2020-04" db="EMBL/GenBank/DDBJ databases">
        <authorList>
            <person name="De Canck E."/>
        </authorList>
    </citation>
    <scope>NUCLEOTIDE SEQUENCE [LARGE SCALE GENOMIC DNA]</scope>
    <source>
        <strain evidence="9 10">LMG 1861</strain>
    </source>
</reference>
<feature type="binding site" evidence="7">
    <location>
        <position position="133"/>
    </location>
    <ligand>
        <name>glyoxylate</name>
        <dbReference type="ChEBI" id="CHEBI:36655"/>
    </ligand>
</feature>
<dbReference type="Proteomes" id="UP000494105">
    <property type="component" value="Unassembled WGS sequence"/>
</dbReference>
<dbReference type="InterPro" id="IPR037396">
    <property type="entry name" value="FMN_HAD"/>
</dbReference>
<feature type="binding site" evidence="7">
    <location>
        <position position="111"/>
    </location>
    <ligand>
        <name>FMN</name>
        <dbReference type="ChEBI" id="CHEBI:58210"/>
    </ligand>
</feature>
<keyword evidence="3 7" id="KW-0288">FMN</keyword>
<dbReference type="EC" id="1.1.99.31" evidence="9"/>
<feature type="binding site" evidence="7">
    <location>
        <position position="258"/>
    </location>
    <ligand>
        <name>FMN</name>
        <dbReference type="ChEBI" id="CHEBI:58210"/>
    </ligand>
</feature>
<evidence type="ECO:0000313" key="9">
    <source>
        <dbReference type="EMBL" id="CAB3864568.1"/>
    </source>
</evidence>
<evidence type="ECO:0000256" key="4">
    <source>
        <dbReference type="ARBA" id="ARBA00023002"/>
    </source>
</evidence>
<feature type="active site" description="Proton acceptor" evidence="6">
    <location>
        <position position="282"/>
    </location>
</feature>
<accession>A0A6S7CUQ0</accession>
<feature type="binding site" evidence="7">
    <location>
        <position position="131"/>
    </location>
    <ligand>
        <name>FMN</name>
        <dbReference type="ChEBI" id="CHEBI:58210"/>
    </ligand>
</feature>
<dbReference type="GO" id="GO:0010181">
    <property type="term" value="F:FMN binding"/>
    <property type="evidence" value="ECO:0007669"/>
    <property type="project" value="InterPro"/>
</dbReference>
<keyword evidence="4 9" id="KW-0560">Oxidoreductase</keyword>
<feature type="binding site" evidence="7">
    <location>
        <begin position="82"/>
        <end position="84"/>
    </location>
    <ligand>
        <name>FMN</name>
        <dbReference type="ChEBI" id="CHEBI:58210"/>
    </ligand>
</feature>
<dbReference type="FunFam" id="3.20.20.70:FF:000029">
    <property type="entry name" value="L-lactate dehydrogenase"/>
    <property type="match status" value="1"/>
</dbReference>
<evidence type="ECO:0000256" key="6">
    <source>
        <dbReference type="PIRSR" id="PIRSR000138-1"/>
    </source>
</evidence>
<dbReference type="EMBL" id="CADILD010000002">
    <property type="protein sequence ID" value="CAB3864568.1"/>
    <property type="molecule type" value="Genomic_DNA"/>
</dbReference>
<keyword evidence="2 7" id="KW-0285">Flavoprotein</keyword>
<dbReference type="Pfam" id="PF01070">
    <property type="entry name" value="FMN_dh"/>
    <property type="match status" value="1"/>
</dbReference>
<dbReference type="PANTHER" id="PTHR10578:SF143">
    <property type="entry name" value="FMN-DEPENDENT ALPHA-HYDROXY ACID DEHYDROGENASE PB1A11.03"/>
    <property type="match status" value="1"/>
</dbReference>
<dbReference type="InterPro" id="IPR008259">
    <property type="entry name" value="FMN_hydac_DH_AS"/>
</dbReference>
<name>A0A6S7CUQ0_9BURK</name>
<feature type="binding site" evidence="7">
    <location>
        <position position="159"/>
    </location>
    <ligand>
        <name>FMN</name>
        <dbReference type="ChEBI" id="CHEBI:58210"/>
    </ligand>
</feature>
<dbReference type="Gene3D" id="3.20.20.70">
    <property type="entry name" value="Aldolase class I"/>
    <property type="match status" value="1"/>
</dbReference>
<feature type="domain" description="FMN hydroxy acid dehydrogenase" evidence="8">
    <location>
        <begin position="3"/>
        <end position="386"/>
    </location>
</feature>